<dbReference type="Gene3D" id="3.90.1010.10">
    <property type="match status" value="1"/>
</dbReference>
<dbReference type="AlphaFoldDB" id="A0A1G2JMC0"/>
<organism evidence="2 3">
    <name type="scientific">Candidatus Staskawiczbacteria bacterium RIFOXYD1_FULL_32_13</name>
    <dbReference type="NCBI Taxonomy" id="1802234"/>
    <lineage>
        <taxon>Bacteria</taxon>
        <taxon>Candidatus Staskawicziibacteriota</taxon>
    </lineage>
</organism>
<comment type="caution">
    <text evidence="2">The sequence shown here is derived from an EMBL/GenBank/DDBJ whole genome shotgun (WGS) entry which is preliminary data.</text>
</comment>
<name>A0A1G2JMC0_9BACT</name>
<feature type="domain" description="NIF system FeS cluster assembly NifU N-terminal" evidence="1">
    <location>
        <begin position="22"/>
        <end position="152"/>
    </location>
</feature>
<dbReference type="EMBL" id="MHPU01000044">
    <property type="protein sequence ID" value="OGZ87398.1"/>
    <property type="molecule type" value="Genomic_DNA"/>
</dbReference>
<dbReference type="SUPFAM" id="SSF82649">
    <property type="entry name" value="SufE/NifU"/>
    <property type="match status" value="1"/>
</dbReference>
<dbReference type="PANTHER" id="PTHR10093">
    <property type="entry name" value="IRON-SULFUR CLUSTER ASSEMBLY ENZYME NIFU HOMOLOG"/>
    <property type="match status" value="1"/>
</dbReference>
<dbReference type="CDD" id="cd06664">
    <property type="entry name" value="IscU_like"/>
    <property type="match status" value="1"/>
</dbReference>
<proteinExistence type="predicted"/>
<gene>
    <name evidence="2" type="ORF">A2561_04920</name>
</gene>
<evidence type="ECO:0000313" key="2">
    <source>
        <dbReference type="EMBL" id="OGZ87398.1"/>
    </source>
</evidence>
<dbReference type="GO" id="GO:0005506">
    <property type="term" value="F:iron ion binding"/>
    <property type="evidence" value="ECO:0007669"/>
    <property type="project" value="InterPro"/>
</dbReference>
<accession>A0A1G2JMC0</accession>
<dbReference type="Pfam" id="PF01592">
    <property type="entry name" value="NifU_N"/>
    <property type="match status" value="1"/>
</dbReference>
<reference evidence="2 3" key="1">
    <citation type="journal article" date="2016" name="Nat. Commun.">
        <title>Thousands of microbial genomes shed light on interconnected biogeochemical processes in an aquifer system.</title>
        <authorList>
            <person name="Anantharaman K."/>
            <person name="Brown C.T."/>
            <person name="Hug L.A."/>
            <person name="Sharon I."/>
            <person name="Castelle C.J."/>
            <person name="Probst A.J."/>
            <person name="Thomas B.C."/>
            <person name="Singh A."/>
            <person name="Wilkins M.J."/>
            <person name="Karaoz U."/>
            <person name="Brodie E.L."/>
            <person name="Williams K.H."/>
            <person name="Hubbard S.S."/>
            <person name="Banfield J.F."/>
        </authorList>
    </citation>
    <scope>NUCLEOTIDE SEQUENCE [LARGE SCALE GENOMIC DNA]</scope>
</reference>
<sequence>MKKNIKKSKDVLSYNNNESWVYSDVVKSHFFKPQNLLLKDPKKSEFDAEGQVGSPQCGDVMKIWIKVGPPAGGEKIKKLKWRTFGCASAIASTSMFSVMVTEKGGMKLEDALKVRPQDIMQRLHGLPARKVHCSVLCDKAFRQAVNNYFRNTAQHQRIIVDGAKIIDKNLNITDKDIESAVLDGAKTLLDVQKKLKVGVGDPSAIPEIEQLIKFYNEKYYG</sequence>
<evidence type="ECO:0000313" key="3">
    <source>
        <dbReference type="Proteomes" id="UP000178935"/>
    </source>
</evidence>
<protein>
    <recommendedName>
        <fullName evidence="1">NIF system FeS cluster assembly NifU N-terminal domain-containing protein</fullName>
    </recommendedName>
</protein>
<dbReference type="GO" id="GO:0016226">
    <property type="term" value="P:iron-sulfur cluster assembly"/>
    <property type="evidence" value="ECO:0007669"/>
    <property type="project" value="InterPro"/>
</dbReference>
<evidence type="ECO:0000259" key="1">
    <source>
        <dbReference type="Pfam" id="PF01592"/>
    </source>
</evidence>
<dbReference type="InterPro" id="IPR002871">
    <property type="entry name" value="NIF_FeS_clus_asmbl_NifU_N"/>
</dbReference>
<dbReference type="GO" id="GO:0051536">
    <property type="term" value="F:iron-sulfur cluster binding"/>
    <property type="evidence" value="ECO:0007669"/>
    <property type="project" value="InterPro"/>
</dbReference>
<dbReference type="Proteomes" id="UP000178935">
    <property type="component" value="Unassembled WGS sequence"/>
</dbReference>